<feature type="transmembrane region" description="Helical" evidence="6">
    <location>
        <begin position="138"/>
        <end position="160"/>
    </location>
</feature>
<organism evidence="8 9">
    <name type="scientific">Flavimaricola marinus</name>
    <dbReference type="NCBI Taxonomy" id="1819565"/>
    <lineage>
        <taxon>Bacteria</taxon>
        <taxon>Pseudomonadati</taxon>
        <taxon>Pseudomonadota</taxon>
        <taxon>Alphaproteobacteria</taxon>
        <taxon>Rhodobacterales</taxon>
        <taxon>Paracoccaceae</taxon>
        <taxon>Flavimaricola</taxon>
    </lineage>
</organism>
<protein>
    <submittedName>
        <fullName evidence="8">Bicyclomycin resistance protein</fullName>
    </submittedName>
</protein>
<dbReference type="Proteomes" id="UP000201613">
    <property type="component" value="Unassembled WGS sequence"/>
</dbReference>
<feature type="transmembrane region" description="Helical" evidence="6">
    <location>
        <begin position="218"/>
        <end position="243"/>
    </location>
</feature>
<dbReference type="CDD" id="cd17320">
    <property type="entry name" value="MFS_MdfA_MDR_like"/>
    <property type="match status" value="1"/>
</dbReference>
<evidence type="ECO:0000256" key="5">
    <source>
        <dbReference type="ARBA" id="ARBA00023136"/>
    </source>
</evidence>
<comment type="subcellular location">
    <subcellularLocation>
        <location evidence="1">Cell membrane</location>
        <topology evidence="1">Multi-pass membrane protein</topology>
    </subcellularLocation>
</comment>
<dbReference type="PROSITE" id="PS50850">
    <property type="entry name" value="MFS"/>
    <property type="match status" value="1"/>
</dbReference>
<evidence type="ECO:0000256" key="3">
    <source>
        <dbReference type="ARBA" id="ARBA00022692"/>
    </source>
</evidence>
<dbReference type="EMBL" id="FXZK01000002">
    <property type="protein sequence ID" value="SMY07452.1"/>
    <property type="molecule type" value="Genomic_DNA"/>
</dbReference>
<dbReference type="PANTHER" id="PTHR43124">
    <property type="entry name" value="PURINE EFFLUX PUMP PBUE"/>
    <property type="match status" value="1"/>
</dbReference>
<name>A0A238LCZ0_9RHOB</name>
<feature type="transmembrane region" description="Helical" evidence="6">
    <location>
        <begin position="105"/>
        <end position="126"/>
    </location>
</feature>
<dbReference type="PANTHER" id="PTHR43124:SF3">
    <property type="entry name" value="CHLORAMPHENICOL EFFLUX PUMP RV0191"/>
    <property type="match status" value="1"/>
</dbReference>
<dbReference type="InterPro" id="IPR020846">
    <property type="entry name" value="MFS_dom"/>
</dbReference>
<dbReference type="Gene3D" id="1.20.1720.10">
    <property type="entry name" value="Multidrug resistance protein D"/>
    <property type="match status" value="1"/>
</dbReference>
<feature type="transmembrane region" description="Helical" evidence="6">
    <location>
        <begin position="283"/>
        <end position="307"/>
    </location>
</feature>
<dbReference type="GO" id="GO:0022857">
    <property type="term" value="F:transmembrane transporter activity"/>
    <property type="evidence" value="ECO:0007669"/>
    <property type="project" value="InterPro"/>
</dbReference>
<dbReference type="PROSITE" id="PS00216">
    <property type="entry name" value="SUGAR_TRANSPORT_1"/>
    <property type="match status" value="1"/>
</dbReference>
<dbReference type="InterPro" id="IPR036259">
    <property type="entry name" value="MFS_trans_sf"/>
</dbReference>
<feature type="transmembrane region" description="Helical" evidence="6">
    <location>
        <begin position="346"/>
        <end position="372"/>
    </location>
</feature>
<feature type="transmembrane region" description="Helical" evidence="6">
    <location>
        <begin position="166"/>
        <end position="186"/>
    </location>
</feature>
<evidence type="ECO:0000313" key="9">
    <source>
        <dbReference type="Proteomes" id="UP000201613"/>
    </source>
</evidence>
<feature type="transmembrane region" description="Helical" evidence="6">
    <location>
        <begin position="378"/>
        <end position="397"/>
    </location>
</feature>
<evidence type="ECO:0000256" key="4">
    <source>
        <dbReference type="ARBA" id="ARBA00022989"/>
    </source>
</evidence>
<reference evidence="8 9" key="1">
    <citation type="submission" date="2017-05" db="EMBL/GenBank/DDBJ databases">
        <authorList>
            <person name="Song R."/>
            <person name="Chenine A.L."/>
            <person name="Ruprecht R.M."/>
        </authorList>
    </citation>
    <scope>NUCLEOTIDE SEQUENCE [LARGE SCALE GENOMIC DNA]</scope>
    <source>
        <strain evidence="8 9">CECT 8899</strain>
    </source>
</reference>
<dbReference type="Pfam" id="PF07690">
    <property type="entry name" value="MFS_1"/>
    <property type="match status" value="1"/>
</dbReference>
<dbReference type="InterPro" id="IPR050189">
    <property type="entry name" value="MFS_Efflux_Transporters"/>
</dbReference>
<evidence type="ECO:0000256" key="2">
    <source>
        <dbReference type="ARBA" id="ARBA00022475"/>
    </source>
</evidence>
<evidence type="ECO:0000256" key="6">
    <source>
        <dbReference type="SAM" id="Phobius"/>
    </source>
</evidence>
<dbReference type="GO" id="GO:0005886">
    <property type="term" value="C:plasma membrane"/>
    <property type="evidence" value="ECO:0007669"/>
    <property type="project" value="UniProtKB-SubCell"/>
</dbReference>
<keyword evidence="9" id="KW-1185">Reference proteome</keyword>
<dbReference type="InterPro" id="IPR011701">
    <property type="entry name" value="MFS"/>
</dbReference>
<keyword evidence="3 6" id="KW-0812">Transmembrane</keyword>
<feature type="transmembrane region" description="Helical" evidence="6">
    <location>
        <begin position="51"/>
        <end position="68"/>
    </location>
</feature>
<dbReference type="OrthoDB" id="9800416at2"/>
<dbReference type="RefSeq" id="WP_093991653.1">
    <property type="nucleotide sequence ID" value="NZ_FXZK01000002.1"/>
</dbReference>
<keyword evidence="2" id="KW-1003">Cell membrane</keyword>
<evidence type="ECO:0000259" key="7">
    <source>
        <dbReference type="PROSITE" id="PS50850"/>
    </source>
</evidence>
<sequence length="411" mass="43981">MARPSKNLSLPEFVGLVALLIAAVAFAIDAMLPALPNIAADLSPLDPNKAQLVLSFFLFGMGLGTLVAGPLSDSYGRKSVITYGMVIYIVGAILASMATSMEMLFLARMIQGLGAAAPRVVAQALIRDLYDGRRMAQISSFVMMIFIFVPSMAPSIGALILSVYGWRGIFGGFVVFALICILWLNLRQPETLRPENRRSMKPAKLWEATVEVVSNRLVLAYIAVLTLGFGQMFALLSSIQQIYEVTYDKAESFPFWFLIGGLMSGLATVFNAALVMRLGMRRIAIFAFGAQVVISGGLLVLTQLHVIGAVMPFGVFFLWQVSVFAMAGLVFGNLNALALEPLGHIAGIASSVITAASTILSIAIAAPIGLAFRGTPNPLLIGTLIFSTVAFVLMRSARAMDPTPKTKPPPV</sequence>
<dbReference type="InterPro" id="IPR005829">
    <property type="entry name" value="Sugar_transporter_CS"/>
</dbReference>
<accession>A0A238LCZ0</accession>
<gene>
    <name evidence="8" type="primary">bcr_1</name>
    <name evidence="8" type="ORF">LOM8899_01587</name>
</gene>
<keyword evidence="4 6" id="KW-1133">Transmembrane helix</keyword>
<feature type="transmembrane region" description="Helical" evidence="6">
    <location>
        <begin position="80"/>
        <end position="99"/>
    </location>
</feature>
<feature type="transmembrane region" description="Helical" evidence="6">
    <location>
        <begin position="255"/>
        <end position="276"/>
    </location>
</feature>
<proteinExistence type="predicted"/>
<dbReference type="AlphaFoldDB" id="A0A238LCZ0"/>
<evidence type="ECO:0000256" key="1">
    <source>
        <dbReference type="ARBA" id="ARBA00004651"/>
    </source>
</evidence>
<dbReference type="SUPFAM" id="SSF103473">
    <property type="entry name" value="MFS general substrate transporter"/>
    <property type="match status" value="1"/>
</dbReference>
<keyword evidence="5 6" id="KW-0472">Membrane</keyword>
<evidence type="ECO:0000313" key="8">
    <source>
        <dbReference type="EMBL" id="SMY07452.1"/>
    </source>
</evidence>
<feature type="domain" description="Major facilitator superfamily (MFS) profile" evidence="7">
    <location>
        <begin position="13"/>
        <end position="400"/>
    </location>
</feature>
<feature type="transmembrane region" description="Helical" evidence="6">
    <location>
        <begin position="313"/>
        <end position="334"/>
    </location>
</feature>